<reference evidence="2" key="1">
    <citation type="submission" date="2023-08" db="EMBL/GenBank/DDBJ databases">
        <authorList>
            <person name="Alioto T."/>
            <person name="Alioto T."/>
            <person name="Gomez Garrido J."/>
        </authorList>
    </citation>
    <scope>NUCLEOTIDE SEQUENCE</scope>
</reference>
<organism evidence="2 3">
    <name type="scientific">Octopus vulgaris</name>
    <name type="common">Common octopus</name>
    <dbReference type="NCBI Taxonomy" id="6645"/>
    <lineage>
        <taxon>Eukaryota</taxon>
        <taxon>Metazoa</taxon>
        <taxon>Spiralia</taxon>
        <taxon>Lophotrochozoa</taxon>
        <taxon>Mollusca</taxon>
        <taxon>Cephalopoda</taxon>
        <taxon>Coleoidea</taxon>
        <taxon>Octopodiformes</taxon>
        <taxon>Octopoda</taxon>
        <taxon>Incirrata</taxon>
        <taxon>Octopodidae</taxon>
        <taxon>Octopus</taxon>
    </lineage>
</organism>
<dbReference type="AlphaFoldDB" id="A0AA36BWJ2"/>
<keyword evidence="3" id="KW-1185">Reference proteome</keyword>
<evidence type="ECO:0000256" key="1">
    <source>
        <dbReference type="SAM" id="Phobius"/>
    </source>
</evidence>
<dbReference type="Proteomes" id="UP001162480">
    <property type="component" value="Chromosome 26"/>
</dbReference>
<sequence length="118" mass="14009">MYQSYTGGWVTQTHNRLHSTSLWPWVNVKISHCINNNKNNDNNNKNKNNVGDDNSPAWSLCLSRGMSMVPVIYWIHCVDVLWFKEVVLPTCKKRSPDHRTRSWLYLILFVLFFLLFFF</sequence>
<protein>
    <submittedName>
        <fullName evidence="2">Uncharacterized protein</fullName>
    </submittedName>
</protein>
<name>A0AA36BWJ2_OCTVU</name>
<keyword evidence="1" id="KW-0472">Membrane</keyword>
<keyword evidence="1" id="KW-0812">Transmembrane</keyword>
<accession>A0AA36BWJ2</accession>
<dbReference type="EMBL" id="OX597839">
    <property type="protein sequence ID" value="CAI9741314.1"/>
    <property type="molecule type" value="Genomic_DNA"/>
</dbReference>
<evidence type="ECO:0000313" key="3">
    <source>
        <dbReference type="Proteomes" id="UP001162480"/>
    </source>
</evidence>
<gene>
    <name evidence="2" type="ORF">OCTVUL_1B031138</name>
</gene>
<proteinExistence type="predicted"/>
<feature type="transmembrane region" description="Helical" evidence="1">
    <location>
        <begin position="102"/>
        <end position="117"/>
    </location>
</feature>
<evidence type="ECO:0000313" key="2">
    <source>
        <dbReference type="EMBL" id="CAI9741314.1"/>
    </source>
</evidence>
<keyword evidence="1" id="KW-1133">Transmembrane helix</keyword>